<organism evidence="2">
    <name type="scientific">Medioppia subpectinata</name>
    <dbReference type="NCBI Taxonomy" id="1979941"/>
    <lineage>
        <taxon>Eukaryota</taxon>
        <taxon>Metazoa</taxon>
        <taxon>Ecdysozoa</taxon>
        <taxon>Arthropoda</taxon>
        <taxon>Chelicerata</taxon>
        <taxon>Arachnida</taxon>
        <taxon>Acari</taxon>
        <taxon>Acariformes</taxon>
        <taxon>Sarcoptiformes</taxon>
        <taxon>Oribatida</taxon>
        <taxon>Brachypylina</taxon>
        <taxon>Oppioidea</taxon>
        <taxon>Oppiidae</taxon>
        <taxon>Medioppia</taxon>
    </lineage>
</organism>
<accession>A0A7R9L4N3</accession>
<dbReference type="Proteomes" id="UP000759131">
    <property type="component" value="Unassembled WGS sequence"/>
</dbReference>
<keyword evidence="1" id="KW-1133">Transmembrane helix</keyword>
<keyword evidence="3" id="KW-1185">Reference proteome</keyword>
<name>A0A7R9L4N3_9ACAR</name>
<evidence type="ECO:0000313" key="3">
    <source>
        <dbReference type="Proteomes" id="UP000759131"/>
    </source>
</evidence>
<dbReference type="EMBL" id="CAJPIZ010015415">
    <property type="protein sequence ID" value="CAG2115260.1"/>
    <property type="molecule type" value="Genomic_DNA"/>
</dbReference>
<gene>
    <name evidence="2" type="ORF">OSB1V03_LOCUS15224</name>
</gene>
<reference evidence="2" key="1">
    <citation type="submission" date="2020-11" db="EMBL/GenBank/DDBJ databases">
        <authorList>
            <person name="Tran Van P."/>
        </authorList>
    </citation>
    <scope>NUCLEOTIDE SEQUENCE</scope>
</reference>
<feature type="transmembrane region" description="Helical" evidence="1">
    <location>
        <begin position="99"/>
        <end position="123"/>
    </location>
</feature>
<protein>
    <submittedName>
        <fullName evidence="2">Uncharacterized protein</fullName>
    </submittedName>
</protein>
<sequence length="129" mass="13995">MFGSQCNTWDERPVRWTGDSPVETINGVNLSVLIDSPVPSDLLLAQLTINRDCGYPDVPIDGNYSLHGLNWAQQSAPRCCLSNSCAFIDKSGDNDGSTVTVVMITLLSMAVIGISVVSALLFVRARKRH</sequence>
<keyword evidence="1" id="KW-0472">Membrane</keyword>
<dbReference type="EMBL" id="OC869990">
    <property type="protein sequence ID" value="CAD7634830.1"/>
    <property type="molecule type" value="Genomic_DNA"/>
</dbReference>
<dbReference type="AlphaFoldDB" id="A0A7R9L4N3"/>
<evidence type="ECO:0000313" key="2">
    <source>
        <dbReference type="EMBL" id="CAD7634830.1"/>
    </source>
</evidence>
<evidence type="ECO:0000256" key="1">
    <source>
        <dbReference type="SAM" id="Phobius"/>
    </source>
</evidence>
<feature type="non-terminal residue" evidence="2">
    <location>
        <position position="1"/>
    </location>
</feature>
<keyword evidence="1" id="KW-0812">Transmembrane</keyword>
<proteinExistence type="predicted"/>
<dbReference type="OrthoDB" id="6523565at2759"/>